<evidence type="ECO:0000313" key="15">
    <source>
        <dbReference type="Proteomes" id="UP001461341"/>
    </source>
</evidence>
<keyword evidence="10 11" id="KW-0012">Acyltransferase</keyword>
<evidence type="ECO:0000256" key="9">
    <source>
        <dbReference type="ARBA" id="ARBA00023160"/>
    </source>
</evidence>
<organism evidence="14 15">
    <name type="scientific">Thermatribacter velox</name>
    <dbReference type="NCBI Taxonomy" id="3039681"/>
    <lineage>
        <taxon>Bacteria</taxon>
        <taxon>Pseudomonadati</taxon>
        <taxon>Atribacterota</taxon>
        <taxon>Atribacteria</taxon>
        <taxon>Atribacterales</taxon>
        <taxon>Thermatribacteraceae</taxon>
        <taxon>Thermatribacter</taxon>
    </lineage>
</organism>
<dbReference type="Gene3D" id="3.40.47.10">
    <property type="match status" value="1"/>
</dbReference>
<feature type="domain" description="Ketosynthase family 3 (KS3)" evidence="13">
    <location>
        <begin position="2"/>
        <end position="410"/>
    </location>
</feature>
<evidence type="ECO:0000259" key="13">
    <source>
        <dbReference type="PROSITE" id="PS52004"/>
    </source>
</evidence>
<evidence type="ECO:0000256" key="5">
    <source>
        <dbReference type="ARBA" id="ARBA00022516"/>
    </source>
</evidence>
<dbReference type="EMBL" id="CP121689">
    <property type="protein sequence ID" value="WZL75423.1"/>
    <property type="molecule type" value="Genomic_DNA"/>
</dbReference>
<comment type="catalytic activity">
    <reaction evidence="11">
        <text>a fatty acyl-[ACP] + malonyl-[ACP] + H(+) = a 3-oxoacyl-[ACP] + holo-[ACP] + CO2</text>
        <dbReference type="Rhea" id="RHEA:22836"/>
        <dbReference type="Rhea" id="RHEA-COMP:9623"/>
        <dbReference type="Rhea" id="RHEA-COMP:9685"/>
        <dbReference type="Rhea" id="RHEA-COMP:9916"/>
        <dbReference type="Rhea" id="RHEA-COMP:14125"/>
        <dbReference type="ChEBI" id="CHEBI:15378"/>
        <dbReference type="ChEBI" id="CHEBI:16526"/>
        <dbReference type="ChEBI" id="CHEBI:64479"/>
        <dbReference type="ChEBI" id="CHEBI:78449"/>
        <dbReference type="ChEBI" id="CHEBI:78776"/>
        <dbReference type="ChEBI" id="CHEBI:138651"/>
    </reaction>
</comment>
<dbReference type="SUPFAM" id="SSF53901">
    <property type="entry name" value="Thiolase-like"/>
    <property type="match status" value="2"/>
</dbReference>
<dbReference type="InterPro" id="IPR014031">
    <property type="entry name" value="Ketoacyl_synth_C"/>
</dbReference>
<comment type="catalytic activity">
    <reaction evidence="11">
        <text>(9Z)-hexadecenoyl-[ACP] + malonyl-[ACP] + H(+) = 3-oxo-(11Z)-octadecenoyl-[ACP] + holo-[ACP] + CO2</text>
        <dbReference type="Rhea" id="RHEA:55040"/>
        <dbReference type="Rhea" id="RHEA-COMP:9623"/>
        <dbReference type="Rhea" id="RHEA-COMP:9685"/>
        <dbReference type="Rhea" id="RHEA-COMP:10800"/>
        <dbReference type="Rhea" id="RHEA-COMP:14074"/>
        <dbReference type="ChEBI" id="CHEBI:15378"/>
        <dbReference type="ChEBI" id="CHEBI:16526"/>
        <dbReference type="ChEBI" id="CHEBI:64479"/>
        <dbReference type="ChEBI" id="CHEBI:78449"/>
        <dbReference type="ChEBI" id="CHEBI:83989"/>
        <dbReference type="ChEBI" id="CHEBI:138538"/>
        <dbReference type="EC" id="2.3.1.179"/>
    </reaction>
</comment>
<evidence type="ECO:0000256" key="2">
    <source>
        <dbReference type="ARBA" id="ARBA00008467"/>
    </source>
</evidence>
<dbReference type="Pfam" id="PF02801">
    <property type="entry name" value="Ketoacyl-synt_C"/>
    <property type="match status" value="1"/>
</dbReference>
<keyword evidence="6 11" id="KW-0808">Transferase</keyword>
<comment type="similarity">
    <text evidence="2 11 12">Belongs to the thiolase-like superfamily. Beta-ketoacyl-ACP synthases family.</text>
</comment>
<keyword evidence="8" id="KW-0443">Lipid metabolism</keyword>
<dbReference type="PIRSF" id="PIRSF000447">
    <property type="entry name" value="KAS_II"/>
    <property type="match status" value="1"/>
</dbReference>
<dbReference type="NCBIfam" id="NF005589">
    <property type="entry name" value="PRK07314.1"/>
    <property type="match status" value="1"/>
</dbReference>
<comment type="pathway">
    <text evidence="1 11">Lipid metabolism; fatty acid biosynthesis.</text>
</comment>
<keyword evidence="15" id="KW-1185">Reference proteome</keyword>
<evidence type="ECO:0000256" key="3">
    <source>
        <dbReference type="ARBA" id="ARBA00012356"/>
    </source>
</evidence>
<sequence>MKRRVVVTGLGVISPVGTGKDNFWQALLEGRSGIRRIEAFDPTDFDSQIAGEVRDFDPDKFLSRKEARRMDRFSQFAVCASMMAIEDAGLDITRIDRNLIGVILGSGIGGIKTFEEQHRTLLEKGPSKVSPFFIPMMIVNMGAANVAIQLGLKGPNSCVSTACEASTHALGEALRIIQLGEADWMIAVGAEASITPISLAGFCAMKALSMRNHEPERASRPFDRDRDGFVMAEGAAALLLEAEEVARERGARIYAELKGYASTCDAYHITAPDPEGSGAARAMLYAMQDAGIEPQDVDYINAHGTSTPLNDRMETLAIKRAFGEHAYSIKISSIKSMVGHLLGAAGAIEAAATVLSVYHGVIPPTINLENPDPECDLDYTPQKSVTCSIRHALSNSFGFGGHNGTLVFGRYGER</sequence>
<dbReference type="Proteomes" id="UP001461341">
    <property type="component" value="Chromosome"/>
</dbReference>
<dbReference type="InterPro" id="IPR016039">
    <property type="entry name" value="Thiolase-like"/>
</dbReference>
<dbReference type="Pfam" id="PF00109">
    <property type="entry name" value="ketoacyl-synt"/>
    <property type="match status" value="1"/>
</dbReference>
<reference evidence="14 15" key="1">
    <citation type="submission" date="2023-03" db="EMBL/GenBank/DDBJ databases">
        <title>Novel Species.</title>
        <authorList>
            <person name="Ma S."/>
        </authorList>
    </citation>
    <scope>NUCLEOTIDE SEQUENCE [LARGE SCALE GENOMIC DNA]</scope>
    <source>
        <strain evidence="14 15">B11</strain>
    </source>
</reference>
<dbReference type="GO" id="GO:0004315">
    <property type="term" value="F:3-oxoacyl-[acyl-carrier-protein] synthase activity"/>
    <property type="evidence" value="ECO:0007669"/>
    <property type="project" value="UniProtKB-EC"/>
</dbReference>
<dbReference type="InterPro" id="IPR000794">
    <property type="entry name" value="Beta-ketoacyl_synthase"/>
</dbReference>
<keyword evidence="7" id="KW-0276">Fatty acid metabolism</keyword>
<name>A0ABZ2YCH7_9BACT</name>
<evidence type="ECO:0000256" key="4">
    <source>
        <dbReference type="ARBA" id="ARBA00014657"/>
    </source>
</evidence>
<evidence type="ECO:0000256" key="8">
    <source>
        <dbReference type="ARBA" id="ARBA00023098"/>
    </source>
</evidence>
<dbReference type="NCBIfam" id="TIGR03150">
    <property type="entry name" value="fabF"/>
    <property type="match status" value="1"/>
</dbReference>
<dbReference type="CDD" id="cd00834">
    <property type="entry name" value="KAS_I_II"/>
    <property type="match status" value="1"/>
</dbReference>
<dbReference type="PANTHER" id="PTHR11712">
    <property type="entry name" value="POLYKETIDE SYNTHASE-RELATED"/>
    <property type="match status" value="1"/>
</dbReference>
<keyword evidence="5 11" id="KW-0444">Lipid biosynthesis</keyword>
<accession>A0ABZ2YCH7</accession>
<evidence type="ECO:0000256" key="1">
    <source>
        <dbReference type="ARBA" id="ARBA00005194"/>
    </source>
</evidence>
<proteinExistence type="inferred from homology"/>
<dbReference type="SMART" id="SM00825">
    <property type="entry name" value="PKS_KS"/>
    <property type="match status" value="1"/>
</dbReference>
<comment type="function">
    <text evidence="11">Involved in the type II fatty acid elongation cycle. Catalyzes the elongation of a wide range of acyl-ACP by the addition of two carbons from malonyl-ACP to an acyl acceptor. Can efficiently catalyze the conversion of palmitoleoyl-ACP (cis-hexadec-9-enoyl-ACP) to cis-vaccenoyl-ACP (cis-octadec-11-enoyl-ACP), an essential step in the thermal regulation of fatty acid composition.</text>
</comment>
<protein>
    <recommendedName>
        <fullName evidence="4 11">3-oxoacyl-[acyl-carrier-protein] synthase 2</fullName>
        <ecNumber evidence="3 11">2.3.1.179</ecNumber>
    </recommendedName>
</protein>
<dbReference type="PROSITE" id="PS52004">
    <property type="entry name" value="KS3_2"/>
    <property type="match status" value="1"/>
</dbReference>
<dbReference type="InterPro" id="IPR017568">
    <property type="entry name" value="3-oxoacyl-ACP_synth-2"/>
</dbReference>
<dbReference type="EC" id="2.3.1.179" evidence="3 11"/>
<evidence type="ECO:0000256" key="7">
    <source>
        <dbReference type="ARBA" id="ARBA00022832"/>
    </source>
</evidence>
<evidence type="ECO:0000256" key="12">
    <source>
        <dbReference type="RuleBase" id="RU003694"/>
    </source>
</evidence>
<dbReference type="RefSeq" id="WP_369017570.1">
    <property type="nucleotide sequence ID" value="NZ_CP121689.1"/>
</dbReference>
<dbReference type="InterPro" id="IPR020841">
    <property type="entry name" value="PKS_Beta-ketoAc_synthase_dom"/>
</dbReference>
<dbReference type="InterPro" id="IPR014030">
    <property type="entry name" value="Ketoacyl_synth_N"/>
</dbReference>
<keyword evidence="9 11" id="KW-0275">Fatty acid biosynthesis</keyword>
<dbReference type="PANTHER" id="PTHR11712:SF336">
    <property type="entry name" value="3-OXOACYL-[ACYL-CARRIER-PROTEIN] SYNTHASE, MITOCHONDRIAL"/>
    <property type="match status" value="1"/>
</dbReference>
<evidence type="ECO:0000256" key="6">
    <source>
        <dbReference type="ARBA" id="ARBA00022679"/>
    </source>
</evidence>
<evidence type="ECO:0000256" key="10">
    <source>
        <dbReference type="ARBA" id="ARBA00023315"/>
    </source>
</evidence>
<dbReference type="NCBIfam" id="NF004970">
    <property type="entry name" value="PRK06333.1"/>
    <property type="match status" value="1"/>
</dbReference>
<gene>
    <name evidence="14" type="primary">fabF</name>
    <name evidence="14" type="ORF">QBE54_07455</name>
</gene>
<evidence type="ECO:0000313" key="14">
    <source>
        <dbReference type="EMBL" id="WZL75423.1"/>
    </source>
</evidence>
<evidence type="ECO:0000256" key="11">
    <source>
        <dbReference type="PIRNR" id="PIRNR000447"/>
    </source>
</evidence>